<dbReference type="EC" id="3.2.1.18" evidence="3"/>
<dbReference type="InterPro" id="IPR011040">
    <property type="entry name" value="Sialidase"/>
</dbReference>
<dbReference type="PANTHER" id="PTHR10628">
    <property type="entry name" value="SIALIDASE"/>
    <property type="match status" value="1"/>
</dbReference>
<dbReference type="CDD" id="cd15482">
    <property type="entry name" value="Sialidase_non-viral"/>
    <property type="match status" value="2"/>
</dbReference>
<dbReference type="Gene3D" id="2.120.10.10">
    <property type="match status" value="3"/>
</dbReference>
<dbReference type="SUPFAM" id="SSF50939">
    <property type="entry name" value="Sialidases"/>
    <property type="match status" value="2"/>
</dbReference>
<dbReference type="InterPro" id="IPR026856">
    <property type="entry name" value="Sialidase_fam"/>
</dbReference>
<evidence type="ECO:0000313" key="7">
    <source>
        <dbReference type="Proteomes" id="UP000241436"/>
    </source>
</evidence>
<comment type="similarity">
    <text evidence="2">Belongs to the glycosyl hydrolase 33 family.</text>
</comment>
<comment type="caution">
    <text evidence="6">The sequence shown here is derived from an EMBL/GenBank/DDBJ whole genome shotgun (WGS) entry which is preliminary data.</text>
</comment>
<accession>A0A2T4TXM3</accession>
<reference evidence="6 7" key="1">
    <citation type="submission" date="2017-09" db="EMBL/GenBank/DDBJ databases">
        <title>Bloom of a denitrifying methanotroph, Candidatus Methylomirabilis limnetica, in a deep stratified lake.</title>
        <authorList>
            <person name="Graf J.S."/>
            <person name="Marchant H.K."/>
            <person name="Tienken D."/>
            <person name="Hach P.F."/>
            <person name="Brand A."/>
            <person name="Schubert C.J."/>
            <person name="Kuypers M.M."/>
            <person name="Milucka J."/>
        </authorList>
    </citation>
    <scope>NUCLEOTIDE SEQUENCE [LARGE SCALE GENOMIC DNA]</scope>
    <source>
        <strain evidence="6 7">Zug</strain>
    </source>
</reference>
<dbReference type="GO" id="GO:0005737">
    <property type="term" value="C:cytoplasm"/>
    <property type="evidence" value="ECO:0007669"/>
    <property type="project" value="TreeGrafter"/>
</dbReference>
<feature type="domain" description="Sialidase" evidence="5">
    <location>
        <begin position="317"/>
        <end position="507"/>
    </location>
</feature>
<sequence>MTVTARSRFRLPALLLVLAVTTGCAMLSSGPELASPTGVKFTASEESPTKFQQVALQMAMGVHGEAYLVWMTGEEGKDWETRFSRSEDGGATWSGPLWSRKPAQGMFAEGIKLATGPTGQVYLAWRERNAGKTDTRILVARSLDGGRHWDGAPRELAAGDHLGPPYLQAGPDGALYVAWLGGDESRRVLDVATSMDSGGTFAPNPARIQPALSMSDRGITNPSLAAGDKGHLYAVWEEGTKGPRRQAGIYLSRSEDHGRAWSEPILVSRPGVDSRGSHAPRIAAAPDGQVYLIWEQAEQRIVRLQGRRRPEWFVDRMIYFSRSLDGGRTWLSQPIRLSQPSPMSLQRRKNAAAQIVCDGRGHVYIAFIEAEGTSTRRLVVFHSTDSGATWAAPTELGRTSLVKGRPEGAVLAHDGGGRLWLVWQEHAFGPKYGWFVLMNRSEDHGQRWADQAAIMSGPTVGQTTSRDLLVGAGKNDLVLAAWDHGVRVHQPIALSRSTDGGKSWSPSRLPLD</sequence>
<dbReference type="InterPro" id="IPR036278">
    <property type="entry name" value="Sialidase_sf"/>
</dbReference>
<reference evidence="7" key="2">
    <citation type="journal article" date="2018" name="Environ. Microbiol.">
        <title>Bloom of a denitrifying methanotroph, 'Candidatus Methylomirabilis limnetica', in a deep stratified lake.</title>
        <authorList>
            <person name="Graf J.S."/>
            <person name="Mayr M.J."/>
            <person name="Marchant H.K."/>
            <person name="Tienken D."/>
            <person name="Hach P.F."/>
            <person name="Brand A."/>
            <person name="Schubert C.J."/>
            <person name="Kuypers M.M."/>
            <person name="Milucka J."/>
        </authorList>
    </citation>
    <scope>NUCLEOTIDE SEQUENCE [LARGE SCALE GENOMIC DNA]</scope>
    <source>
        <strain evidence="7">Zug</strain>
    </source>
</reference>
<evidence type="ECO:0000313" key="6">
    <source>
        <dbReference type="EMBL" id="PTL35868.1"/>
    </source>
</evidence>
<dbReference type="GO" id="GO:0006689">
    <property type="term" value="P:ganglioside catabolic process"/>
    <property type="evidence" value="ECO:0007669"/>
    <property type="project" value="TreeGrafter"/>
</dbReference>
<dbReference type="GO" id="GO:0004308">
    <property type="term" value="F:exo-alpha-sialidase activity"/>
    <property type="evidence" value="ECO:0007669"/>
    <property type="project" value="UniProtKB-EC"/>
</dbReference>
<dbReference type="PROSITE" id="PS51257">
    <property type="entry name" value="PROKAR_LIPOPROTEIN"/>
    <property type="match status" value="1"/>
</dbReference>
<dbReference type="Pfam" id="PF13088">
    <property type="entry name" value="BNR_2"/>
    <property type="match status" value="1"/>
</dbReference>
<evidence type="ECO:0000259" key="5">
    <source>
        <dbReference type="Pfam" id="PF13088"/>
    </source>
</evidence>
<evidence type="ECO:0000256" key="3">
    <source>
        <dbReference type="ARBA" id="ARBA00012733"/>
    </source>
</evidence>
<evidence type="ECO:0000256" key="4">
    <source>
        <dbReference type="SAM" id="SignalP"/>
    </source>
</evidence>
<evidence type="ECO:0000256" key="2">
    <source>
        <dbReference type="ARBA" id="ARBA00009348"/>
    </source>
</evidence>
<dbReference type="Proteomes" id="UP000241436">
    <property type="component" value="Unassembled WGS sequence"/>
</dbReference>
<proteinExistence type="inferred from homology"/>
<keyword evidence="7" id="KW-1185">Reference proteome</keyword>
<comment type="catalytic activity">
    <reaction evidence="1">
        <text>Hydrolysis of alpha-(2-&gt;3)-, alpha-(2-&gt;6)-, alpha-(2-&gt;8)- glycosidic linkages of terminal sialic acid residues in oligosaccharides, glycoproteins, glycolipids, colominic acid and synthetic substrates.</text>
        <dbReference type="EC" id="3.2.1.18"/>
    </reaction>
</comment>
<dbReference type="GO" id="GO:0009313">
    <property type="term" value="P:oligosaccharide catabolic process"/>
    <property type="evidence" value="ECO:0007669"/>
    <property type="project" value="TreeGrafter"/>
</dbReference>
<protein>
    <recommendedName>
        <fullName evidence="3">exo-alpha-sialidase</fullName>
        <ecNumber evidence="3">3.2.1.18</ecNumber>
    </recommendedName>
</protein>
<dbReference type="EMBL" id="NVQC01000022">
    <property type="protein sequence ID" value="PTL35868.1"/>
    <property type="molecule type" value="Genomic_DNA"/>
</dbReference>
<dbReference type="AlphaFoldDB" id="A0A2T4TXM3"/>
<feature type="signal peptide" evidence="4">
    <location>
        <begin position="1"/>
        <end position="34"/>
    </location>
</feature>
<dbReference type="PANTHER" id="PTHR10628:SF30">
    <property type="entry name" value="EXO-ALPHA-SIALIDASE"/>
    <property type="match status" value="1"/>
</dbReference>
<evidence type="ECO:0000256" key="1">
    <source>
        <dbReference type="ARBA" id="ARBA00000427"/>
    </source>
</evidence>
<dbReference type="RefSeq" id="WP_107562756.1">
    <property type="nucleotide sequence ID" value="NZ_NVQC01000022.1"/>
</dbReference>
<name>A0A2T4TXM3_9BACT</name>
<organism evidence="6 7">
    <name type="scientific">Candidatus Methylomirabilis limnetica</name>
    <dbReference type="NCBI Taxonomy" id="2033718"/>
    <lineage>
        <taxon>Bacteria</taxon>
        <taxon>Candidatus Methylomirabilota</taxon>
        <taxon>Candidatus Methylomirabilia</taxon>
        <taxon>Candidatus Methylomirabilales</taxon>
        <taxon>Candidatus Methylomirabilaceae</taxon>
        <taxon>Candidatus Methylomirabilis</taxon>
    </lineage>
</organism>
<dbReference type="OrthoDB" id="9775507at2"/>
<keyword evidence="4" id="KW-0732">Signal</keyword>
<dbReference type="GO" id="GO:0016020">
    <property type="term" value="C:membrane"/>
    <property type="evidence" value="ECO:0007669"/>
    <property type="project" value="TreeGrafter"/>
</dbReference>
<feature type="chain" id="PRO_5015692522" description="exo-alpha-sialidase" evidence="4">
    <location>
        <begin position="35"/>
        <end position="512"/>
    </location>
</feature>
<gene>
    <name evidence="6" type="ORF">CLG94_08950</name>
</gene>